<gene>
    <name evidence="3" type="ORF">PAC_17034</name>
</gene>
<dbReference type="EMBL" id="FJOG01000042">
    <property type="protein sequence ID" value="CZR67135.1"/>
    <property type="molecule type" value="Genomic_DNA"/>
</dbReference>
<dbReference type="AlphaFoldDB" id="A0A1L7XQ50"/>
<name>A0A1L7XQ50_9HELO</name>
<dbReference type="Proteomes" id="UP000184330">
    <property type="component" value="Unassembled WGS sequence"/>
</dbReference>
<dbReference type="InterPro" id="IPR000210">
    <property type="entry name" value="BTB/POZ_dom"/>
</dbReference>
<keyword evidence="4" id="KW-1185">Reference proteome</keyword>
<dbReference type="Gene3D" id="3.30.710.10">
    <property type="entry name" value="Potassium Channel Kv1.1, Chain A"/>
    <property type="match status" value="1"/>
</dbReference>
<evidence type="ECO:0000313" key="4">
    <source>
        <dbReference type="Proteomes" id="UP000184330"/>
    </source>
</evidence>
<protein>
    <recommendedName>
        <fullName evidence="2">BTB domain-containing protein</fullName>
    </recommendedName>
</protein>
<evidence type="ECO:0000256" key="1">
    <source>
        <dbReference type="SAM" id="MobiDB-lite"/>
    </source>
</evidence>
<dbReference type="PROSITE" id="PS50097">
    <property type="entry name" value="BTB"/>
    <property type="match status" value="1"/>
</dbReference>
<dbReference type="Pfam" id="PF00651">
    <property type="entry name" value="BTB"/>
    <property type="match status" value="1"/>
</dbReference>
<sequence>MSTSTPIPPGGSGAQAEEENTEVEVVPSFKAVMGVQVVDINVGRGNVKIHFRVHKTLLCAKVLYFEKMFKSGFKEATDNKVSMPEDDPKAFDLLMLWVYTGNLPPFEWVLKPPTNLGNFDALTLYALADKMCLENVMDLIATSYIEAFRVQGALPRAEYLGSLYTKLPEHTALRKYASYSLHYILHGPPQTPENVKIWPADKLNDTMAKHPTLTLEYVQLVQKLPHGQAVPDPRLLPPRTFHQHAADALCPVKLTSTG</sequence>
<dbReference type="InterPro" id="IPR011333">
    <property type="entry name" value="SKP1/BTB/POZ_sf"/>
</dbReference>
<organism evidence="3 4">
    <name type="scientific">Phialocephala subalpina</name>
    <dbReference type="NCBI Taxonomy" id="576137"/>
    <lineage>
        <taxon>Eukaryota</taxon>
        <taxon>Fungi</taxon>
        <taxon>Dikarya</taxon>
        <taxon>Ascomycota</taxon>
        <taxon>Pezizomycotina</taxon>
        <taxon>Leotiomycetes</taxon>
        <taxon>Helotiales</taxon>
        <taxon>Mollisiaceae</taxon>
        <taxon>Phialocephala</taxon>
        <taxon>Phialocephala fortinii species complex</taxon>
    </lineage>
</organism>
<accession>A0A1L7XQ50</accession>
<dbReference type="SUPFAM" id="SSF54695">
    <property type="entry name" value="POZ domain"/>
    <property type="match status" value="1"/>
</dbReference>
<dbReference type="OrthoDB" id="1022638at2759"/>
<dbReference type="CDD" id="cd18186">
    <property type="entry name" value="BTB_POZ_ZBTB_KLHL-like"/>
    <property type="match status" value="1"/>
</dbReference>
<evidence type="ECO:0000259" key="2">
    <source>
        <dbReference type="PROSITE" id="PS50097"/>
    </source>
</evidence>
<evidence type="ECO:0000313" key="3">
    <source>
        <dbReference type="EMBL" id="CZR67135.1"/>
    </source>
</evidence>
<reference evidence="3 4" key="1">
    <citation type="submission" date="2016-03" db="EMBL/GenBank/DDBJ databases">
        <authorList>
            <person name="Ploux O."/>
        </authorList>
    </citation>
    <scope>NUCLEOTIDE SEQUENCE [LARGE SCALE GENOMIC DNA]</scope>
    <source>
        <strain evidence="3 4">UAMH 11012</strain>
    </source>
</reference>
<dbReference type="PANTHER" id="PTHR47843">
    <property type="entry name" value="BTB DOMAIN-CONTAINING PROTEIN-RELATED"/>
    <property type="match status" value="1"/>
</dbReference>
<feature type="region of interest" description="Disordered" evidence="1">
    <location>
        <begin position="1"/>
        <end position="20"/>
    </location>
</feature>
<dbReference type="PANTHER" id="PTHR47843:SF2">
    <property type="entry name" value="BTB DOMAIN-CONTAINING PROTEIN"/>
    <property type="match status" value="1"/>
</dbReference>
<feature type="domain" description="BTB" evidence="2">
    <location>
        <begin position="38"/>
        <end position="107"/>
    </location>
</feature>
<proteinExistence type="predicted"/>